<dbReference type="CDD" id="cd08662">
    <property type="entry name" value="M13"/>
    <property type="match status" value="1"/>
</dbReference>
<dbReference type="PANTHER" id="PTHR11733">
    <property type="entry name" value="ZINC METALLOPROTEASE FAMILY M13 NEPRILYSIN-RELATED"/>
    <property type="match status" value="1"/>
</dbReference>
<dbReference type="InterPro" id="IPR000718">
    <property type="entry name" value="Peptidase_M13"/>
</dbReference>
<evidence type="ECO:0000256" key="9">
    <source>
        <dbReference type="ARBA" id="ARBA00023049"/>
    </source>
</evidence>
<evidence type="ECO:0000259" key="15">
    <source>
        <dbReference type="Pfam" id="PF05649"/>
    </source>
</evidence>
<dbReference type="PROSITE" id="PS51885">
    <property type="entry name" value="NEPRILYSIN"/>
    <property type="match status" value="1"/>
</dbReference>
<feature type="domain" description="Peptidase M13 N-terminal" evidence="15">
    <location>
        <begin position="424"/>
        <end position="811"/>
    </location>
</feature>
<evidence type="ECO:0000313" key="16">
    <source>
        <dbReference type="EMBL" id="KAJ9601452.1"/>
    </source>
</evidence>
<comment type="caution">
    <text evidence="16">The sequence shown here is derived from an EMBL/GenBank/DDBJ whole genome shotgun (WGS) entry which is preliminary data.</text>
</comment>
<feature type="domain" description="Peptidase M13 C-terminal" evidence="14">
    <location>
        <begin position="870"/>
        <end position="1076"/>
    </location>
</feature>
<evidence type="ECO:0000259" key="14">
    <source>
        <dbReference type="Pfam" id="PF01431"/>
    </source>
</evidence>
<dbReference type="GO" id="GO:0005886">
    <property type="term" value="C:plasma membrane"/>
    <property type="evidence" value="ECO:0007669"/>
    <property type="project" value="UniProtKB-SubCell"/>
</dbReference>
<evidence type="ECO:0000313" key="17">
    <source>
        <dbReference type="Proteomes" id="UP001233999"/>
    </source>
</evidence>
<keyword evidence="4" id="KW-0645">Protease</keyword>
<keyword evidence="7" id="KW-0862">Zinc</keyword>
<feature type="non-terminal residue" evidence="16">
    <location>
        <position position="1077"/>
    </location>
</feature>
<protein>
    <recommendedName>
        <fullName evidence="18">Endothelin-converting enzyme 1</fullName>
    </recommendedName>
</protein>
<dbReference type="AlphaFoldDB" id="A0AAD8ETU3"/>
<evidence type="ECO:0000256" key="2">
    <source>
        <dbReference type="ARBA" id="ARBA00004401"/>
    </source>
</evidence>
<evidence type="ECO:0000256" key="8">
    <source>
        <dbReference type="ARBA" id="ARBA00022968"/>
    </source>
</evidence>
<dbReference type="InterPro" id="IPR042089">
    <property type="entry name" value="Peptidase_M13_dom_2"/>
</dbReference>
<keyword evidence="13" id="KW-1133">Transmembrane helix</keyword>
<keyword evidence="17" id="KW-1185">Reference proteome</keyword>
<accession>A0AAD8ETU3</accession>
<keyword evidence="13" id="KW-0812">Transmembrane</keyword>
<feature type="transmembrane region" description="Helical" evidence="13">
    <location>
        <begin position="121"/>
        <end position="144"/>
    </location>
</feature>
<dbReference type="GO" id="GO:0046872">
    <property type="term" value="F:metal ion binding"/>
    <property type="evidence" value="ECO:0007669"/>
    <property type="project" value="UniProtKB-KW"/>
</dbReference>
<feature type="region of interest" description="Disordered" evidence="12">
    <location>
        <begin position="260"/>
        <end position="314"/>
    </location>
</feature>
<dbReference type="Proteomes" id="UP001233999">
    <property type="component" value="Unassembled WGS sequence"/>
</dbReference>
<dbReference type="InterPro" id="IPR024079">
    <property type="entry name" value="MetalloPept_cat_dom_sf"/>
</dbReference>
<keyword evidence="11" id="KW-0325">Glycoprotein</keyword>
<dbReference type="Pfam" id="PF01431">
    <property type="entry name" value="Peptidase_M13"/>
    <property type="match status" value="1"/>
</dbReference>
<name>A0AAD8ETU3_DIPPU</name>
<dbReference type="InterPro" id="IPR008753">
    <property type="entry name" value="Peptidase_M13_N"/>
</dbReference>
<organism evidence="16 17">
    <name type="scientific">Diploptera punctata</name>
    <name type="common">Pacific beetle cockroach</name>
    <dbReference type="NCBI Taxonomy" id="6984"/>
    <lineage>
        <taxon>Eukaryota</taxon>
        <taxon>Metazoa</taxon>
        <taxon>Ecdysozoa</taxon>
        <taxon>Arthropoda</taxon>
        <taxon>Hexapoda</taxon>
        <taxon>Insecta</taxon>
        <taxon>Pterygota</taxon>
        <taxon>Neoptera</taxon>
        <taxon>Polyneoptera</taxon>
        <taxon>Dictyoptera</taxon>
        <taxon>Blattodea</taxon>
        <taxon>Blaberoidea</taxon>
        <taxon>Blaberidae</taxon>
        <taxon>Diplopterinae</taxon>
        <taxon>Diploptera</taxon>
    </lineage>
</organism>
<sequence>TYVISQNGVEYATANYNCCMDNNHCSHRLWGKWRKRLLETGRMQKIKPPGRSRISTDAETTKRIVEAFDASPQKSTCQAACEHGFCPSCRLEISKGSGRLKWKVRSRRDDTGWQQKKRMRLMLATLMVLLPVGIVVGVISQLYIKERKVHSQLSPNINGNEFTFDPEGLEFEERDVMQDVQTKFVQPFSSYSLIRIRRNIALNDEEHTWQIYQGNVTSDVIIWNVKNIDSDASDAGDLKSDRNIITSSDHPSPFLEKITRSSNFNSSTNNLPQDSKLDGSLENDWHNEESTVKTQVNSPHGKSVHTEEQGENYEFRNSREKDLITKDYEGNGLLILDAGNSPIEHVNEDFENTSNDERDKESEEDEEPEIVRDDAWKLISEIGDIEATEEPEFHTFWKFIGDSDGIRKAQARIMMSYMDTTADPCVDFYQFACGNWGNKNPIPKDKAAFDTFEMLRENLDIVLKELLEEKTDTSINSDDAITKARHLYQSCMDYEILAERALEPLKDLLTELGGWPMVDPNWNSSAFDWVKLMAQLKLYNNDILISQWVGPDIKNSDEYVIQLDQTSLGLPTRDYFLQPTNMKYLEAYKNFLIKTSTLLGASLENATEQAEEIIEFETKLAKITTSMDRRRNVSELYQRLTVGVLKQYIPQVDWVQYLSIIFYRPVNLSEPIVVFALNYIQDLVSLIGQTQPRTVANYLLWRFVRHRTNNLDDRFEDAKQKFFYILFGREEAPPRWKVCVTQVNSHLGMAVGAMFVQKYFDENSKNDTLHMTEEIMQSFQELLSQTTWIDDETKELAAEKVNAMMLRIGYPDFILNPDILNEKYKTVRINLYEFFENILNVLKYVARIELDRLGTSVNKTLWNTAPAVVNAYYSRNKNQIMFPAGILQPPFYHRYFPRSINYGGIGVVIGHEITHGFDDKGRLFDKDGNLHRWWRDDAIEGFHQRAQCLIDQYSHYTVQEVEMQIDGINTQGENIADNGGIKQSFKAYQKWLDENGDANESLPGMNATGHQLFFLNFAQIWCGSMRPETTRTKLKTSVHSPGKFRVIGTLSNSEDFANVFKCEKDTPMNPSKKCSVW</sequence>
<feature type="compositionally biased region" description="Low complexity" evidence="12">
    <location>
        <begin position="261"/>
        <end position="270"/>
    </location>
</feature>
<keyword evidence="10" id="KW-1015">Disulfide bond</keyword>
<keyword evidence="13" id="KW-0472">Membrane</keyword>
<dbReference type="Pfam" id="PF05649">
    <property type="entry name" value="Peptidase_M13_N"/>
    <property type="match status" value="1"/>
</dbReference>
<dbReference type="InterPro" id="IPR018497">
    <property type="entry name" value="Peptidase_M13_C"/>
</dbReference>
<keyword evidence="8" id="KW-0735">Signal-anchor</keyword>
<dbReference type="Gene3D" id="1.10.1380.10">
    <property type="entry name" value="Neutral endopeptidase , domain2"/>
    <property type="match status" value="1"/>
</dbReference>
<keyword evidence="5" id="KW-0479">Metal-binding</keyword>
<keyword evidence="9" id="KW-0482">Metalloprotease</keyword>
<dbReference type="GO" id="GO:0004222">
    <property type="term" value="F:metalloendopeptidase activity"/>
    <property type="evidence" value="ECO:0007669"/>
    <property type="project" value="InterPro"/>
</dbReference>
<evidence type="ECO:0000256" key="12">
    <source>
        <dbReference type="SAM" id="MobiDB-lite"/>
    </source>
</evidence>
<keyword evidence="6" id="KW-0378">Hydrolase</keyword>
<comment type="cofactor">
    <cofactor evidence="1">
        <name>Zn(2+)</name>
        <dbReference type="ChEBI" id="CHEBI:29105"/>
    </cofactor>
</comment>
<feature type="region of interest" description="Disordered" evidence="12">
    <location>
        <begin position="345"/>
        <end position="369"/>
    </location>
</feature>
<evidence type="ECO:0000256" key="5">
    <source>
        <dbReference type="ARBA" id="ARBA00022723"/>
    </source>
</evidence>
<evidence type="ECO:0000256" key="6">
    <source>
        <dbReference type="ARBA" id="ARBA00022801"/>
    </source>
</evidence>
<dbReference type="EMBL" id="JASPKZ010000015">
    <property type="protein sequence ID" value="KAJ9601452.1"/>
    <property type="molecule type" value="Genomic_DNA"/>
</dbReference>
<evidence type="ECO:0008006" key="18">
    <source>
        <dbReference type="Google" id="ProtNLM"/>
    </source>
</evidence>
<gene>
    <name evidence="16" type="ORF">L9F63_000369</name>
</gene>
<evidence type="ECO:0000256" key="7">
    <source>
        <dbReference type="ARBA" id="ARBA00022833"/>
    </source>
</evidence>
<dbReference type="PANTHER" id="PTHR11733:SF238">
    <property type="entry name" value="FI07649P-RELATED"/>
    <property type="match status" value="1"/>
</dbReference>
<evidence type="ECO:0000256" key="10">
    <source>
        <dbReference type="ARBA" id="ARBA00023157"/>
    </source>
</evidence>
<evidence type="ECO:0000256" key="11">
    <source>
        <dbReference type="ARBA" id="ARBA00023180"/>
    </source>
</evidence>
<comment type="similarity">
    <text evidence="3">Belongs to the peptidase M13 family.</text>
</comment>
<dbReference type="FunFam" id="3.40.390.10:FF:000076">
    <property type="entry name" value="membrane metallo-endopeptidase-like 1"/>
    <property type="match status" value="1"/>
</dbReference>
<dbReference type="GO" id="GO:0016485">
    <property type="term" value="P:protein processing"/>
    <property type="evidence" value="ECO:0007669"/>
    <property type="project" value="TreeGrafter"/>
</dbReference>
<dbReference type="Gene3D" id="3.40.390.10">
    <property type="entry name" value="Collagenase (Catalytic Domain)"/>
    <property type="match status" value="1"/>
</dbReference>
<reference evidence="16" key="2">
    <citation type="submission" date="2023-05" db="EMBL/GenBank/DDBJ databases">
        <authorList>
            <person name="Fouks B."/>
        </authorList>
    </citation>
    <scope>NUCLEOTIDE SEQUENCE</scope>
    <source>
        <strain evidence="16">Stay&amp;Tobe</strain>
        <tissue evidence="16">Testes</tissue>
    </source>
</reference>
<dbReference type="SUPFAM" id="SSF55486">
    <property type="entry name" value="Metalloproteases ('zincins'), catalytic domain"/>
    <property type="match status" value="1"/>
</dbReference>
<evidence type="ECO:0000256" key="13">
    <source>
        <dbReference type="SAM" id="Phobius"/>
    </source>
</evidence>
<evidence type="ECO:0000256" key="4">
    <source>
        <dbReference type="ARBA" id="ARBA00022670"/>
    </source>
</evidence>
<evidence type="ECO:0000256" key="3">
    <source>
        <dbReference type="ARBA" id="ARBA00007357"/>
    </source>
</evidence>
<feature type="compositionally biased region" description="Basic and acidic residues" evidence="12">
    <location>
        <begin position="304"/>
        <end position="314"/>
    </location>
</feature>
<feature type="compositionally biased region" description="Basic and acidic residues" evidence="12">
    <location>
        <begin position="275"/>
        <end position="291"/>
    </location>
</feature>
<reference evidence="16" key="1">
    <citation type="journal article" date="2023" name="IScience">
        <title>Live-bearing cockroach genome reveals convergent evolutionary mechanisms linked to viviparity in insects and beyond.</title>
        <authorList>
            <person name="Fouks B."/>
            <person name="Harrison M.C."/>
            <person name="Mikhailova A.A."/>
            <person name="Marchal E."/>
            <person name="English S."/>
            <person name="Carruthers M."/>
            <person name="Jennings E.C."/>
            <person name="Chiamaka E.L."/>
            <person name="Frigard R.A."/>
            <person name="Pippel M."/>
            <person name="Attardo G.M."/>
            <person name="Benoit J.B."/>
            <person name="Bornberg-Bauer E."/>
            <person name="Tobe S.S."/>
        </authorList>
    </citation>
    <scope>NUCLEOTIDE SEQUENCE</scope>
    <source>
        <strain evidence="16">Stay&amp;Tobe</strain>
    </source>
</reference>
<dbReference type="PRINTS" id="PR00786">
    <property type="entry name" value="NEPRILYSIN"/>
</dbReference>
<comment type="subcellular location">
    <subcellularLocation>
        <location evidence="2">Cell membrane</location>
        <topology evidence="2">Single-pass type II membrane protein</topology>
    </subcellularLocation>
</comment>
<proteinExistence type="inferred from homology"/>
<evidence type="ECO:0000256" key="1">
    <source>
        <dbReference type="ARBA" id="ARBA00001947"/>
    </source>
</evidence>